<keyword evidence="1" id="KW-0812">Transmembrane</keyword>
<accession>A0A6C0LCY4</accession>
<sequence length="683" mass="79238">MNDMLINIITNIIYIVAVLIVVILILALINYTLYTIYSIKEIIVHNTSEYAIHYKLKDIYNYKLINYVNIINTDNNYKYDISSEFNAAFVIDMKEFTLTKHIIDITKPSPKYIDLSYLKDYVDKDKIEDNKVHFKLKNIDALKLEDFMILYEVIYLPDAQTEVALALDNTKLIAKYKNGDNTSYYSIEYNKKSYSEYSINNTVDININKSLYGDIVSFTALQDKKKKIIARDGIIILYIDDSKSSNNIDTVKVNNNTDIYGYILNGLFLLIPTTLLWSNDKYAAGLYVKTNNNLYEIILLLVFLIIFIILIALIYDFYTYIFNIASNSKIADELFITKIMNRNIHLVVITLCIIIYCIIHSLVYFFAFISGTYKKIKAMYGDLIVADEYIRNETNKHLISNNYNSDAILEAFNDIAYGGDISYVAGKYNVIDGTTNQDIYDVKNKFEEKMIAINYCFNYDENIYNTNKYTNTFFTKMKNILLYSKYQIEYTGTADINKTLLLVLIIYLYFVKNNIDDPYILIKLNKLIFGRVANIGIPEIDEEIHNTLTLRSLQGHNLENKAIIDDLEYEKKQIFDNIKNNEKDAVITKIEGYKGGDTGVDNNVLNFSNKLYVELDYWGAVYFFNLYLALEIMIGCLVILACLFIIKYTDNDMKENVERYIDKMKELIETIVEEIKTAVLGVV</sequence>
<proteinExistence type="predicted"/>
<organism evidence="2">
    <name type="scientific">viral metagenome</name>
    <dbReference type="NCBI Taxonomy" id="1070528"/>
    <lineage>
        <taxon>unclassified sequences</taxon>
        <taxon>metagenomes</taxon>
        <taxon>organismal metagenomes</taxon>
    </lineage>
</organism>
<feature type="transmembrane region" description="Helical" evidence="1">
    <location>
        <begin position="297"/>
        <end position="323"/>
    </location>
</feature>
<feature type="transmembrane region" description="Helical" evidence="1">
    <location>
        <begin position="12"/>
        <end position="33"/>
    </location>
</feature>
<protein>
    <submittedName>
        <fullName evidence="2">Uncharacterized protein</fullName>
    </submittedName>
</protein>
<feature type="transmembrane region" description="Helical" evidence="1">
    <location>
        <begin position="617"/>
        <end position="646"/>
    </location>
</feature>
<keyword evidence="1" id="KW-1133">Transmembrane helix</keyword>
<evidence type="ECO:0000256" key="1">
    <source>
        <dbReference type="SAM" id="Phobius"/>
    </source>
</evidence>
<name>A0A6C0LCY4_9ZZZZ</name>
<evidence type="ECO:0000313" key="2">
    <source>
        <dbReference type="EMBL" id="QHU27915.1"/>
    </source>
</evidence>
<feature type="transmembrane region" description="Helical" evidence="1">
    <location>
        <begin position="344"/>
        <end position="369"/>
    </location>
</feature>
<feature type="transmembrane region" description="Helical" evidence="1">
    <location>
        <begin position="259"/>
        <end position="277"/>
    </location>
</feature>
<reference evidence="2" key="1">
    <citation type="journal article" date="2020" name="Nature">
        <title>Giant virus diversity and host interactions through global metagenomics.</title>
        <authorList>
            <person name="Schulz F."/>
            <person name="Roux S."/>
            <person name="Paez-Espino D."/>
            <person name="Jungbluth S."/>
            <person name="Walsh D.A."/>
            <person name="Denef V.J."/>
            <person name="McMahon K.D."/>
            <person name="Konstantinidis K.T."/>
            <person name="Eloe-Fadrosh E.A."/>
            <person name="Kyrpides N.C."/>
            <person name="Woyke T."/>
        </authorList>
    </citation>
    <scope>NUCLEOTIDE SEQUENCE</scope>
    <source>
        <strain evidence="2">GVMAG-M-3300027769-26</strain>
    </source>
</reference>
<keyword evidence="1" id="KW-0472">Membrane</keyword>
<dbReference type="EMBL" id="MN740465">
    <property type="protein sequence ID" value="QHU27915.1"/>
    <property type="molecule type" value="Genomic_DNA"/>
</dbReference>
<dbReference type="AlphaFoldDB" id="A0A6C0LCY4"/>